<dbReference type="GO" id="GO:0003735">
    <property type="term" value="F:structural constituent of ribosome"/>
    <property type="evidence" value="ECO:0007669"/>
    <property type="project" value="InterPro"/>
</dbReference>
<keyword evidence="5" id="KW-0699">rRNA-binding</keyword>
<dbReference type="NCBIfam" id="TIGR01079">
    <property type="entry name" value="rplX_bact"/>
    <property type="match status" value="1"/>
</dbReference>
<dbReference type="PANTHER" id="PTHR12903">
    <property type="entry name" value="MITOCHONDRIAL RIBOSOMAL PROTEIN L24"/>
    <property type="match status" value="1"/>
</dbReference>
<comment type="similarity">
    <text evidence="1 5">Belongs to the universal ribosomal protein uL24 family.</text>
</comment>
<dbReference type="InterPro" id="IPR057264">
    <property type="entry name" value="Ribosomal_uL24_C"/>
</dbReference>
<dbReference type="InterPro" id="IPR041988">
    <property type="entry name" value="Ribosomal_uL24_KOW"/>
</dbReference>
<comment type="function">
    <text evidence="5">One of the proteins that surrounds the polypeptide exit tunnel on the outside of the subunit.</text>
</comment>
<name>A0A1F6FNV8_9BACT</name>
<comment type="caution">
    <text evidence="7">The sequence shown here is derived from an EMBL/GenBank/DDBJ whole genome shotgun (WGS) entry which is preliminary data.</text>
</comment>
<dbReference type="CDD" id="cd06089">
    <property type="entry name" value="KOW_RPL26"/>
    <property type="match status" value="1"/>
</dbReference>
<sequence length="113" mass="12703">MKFKKGDTVKILKGKDQGKTGKVLKVIISPQNKSKDKIIVEGINLRYKHIRPKRAGEKGQRIMFPFALNIANAQLVCPKCGQPTRIGYQILAKAPETTREKKQRVCKKCSAII</sequence>
<dbReference type="InterPro" id="IPR014722">
    <property type="entry name" value="Rib_uL2_dom2"/>
</dbReference>
<dbReference type="STRING" id="1798561.A3B87_03610"/>
<keyword evidence="5" id="KW-0694">RNA-binding</keyword>
<dbReference type="AlphaFoldDB" id="A0A1F6FNV8"/>
<dbReference type="GO" id="GO:0005840">
    <property type="term" value="C:ribosome"/>
    <property type="evidence" value="ECO:0007669"/>
    <property type="project" value="UniProtKB-KW"/>
</dbReference>
<evidence type="ECO:0000256" key="3">
    <source>
        <dbReference type="ARBA" id="ARBA00023274"/>
    </source>
</evidence>
<dbReference type="GO" id="GO:1990904">
    <property type="term" value="C:ribonucleoprotein complex"/>
    <property type="evidence" value="ECO:0007669"/>
    <property type="project" value="UniProtKB-KW"/>
</dbReference>
<accession>A0A1F6FNV8</accession>
<evidence type="ECO:0000256" key="2">
    <source>
        <dbReference type="ARBA" id="ARBA00022980"/>
    </source>
</evidence>
<dbReference type="Pfam" id="PF00467">
    <property type="entry name" value="KOW"/>
    <property type="match status" value="1"/>
</dbReference>
<dbReference type="GO" id="GO:0019843">
    <property type="term" value="F:rRNA binding"/>
    <property type="evidence" value="ECO:0007669"/>
    <property type="project" value="UniProtKB-UniRule"/>
</dbReference>
<protein>
    <recommendedName>
        <fullName evidence="4 5">Large ribosomal subunit protein uL24</fullName>
    </recommendedName>
</protein>
<dbReference type="Gene3D" id="2.30.30.30">
    <property type="match status" value="1"/>
</dbReference>
<feature type="domain" description="KOW" evidence="6">
    <location>
        <begin position="2"/>
        <end position="29"/>
    </location>
</feature>
<proteinExistence type="inferred from homology"/>
<dbReference type="InterPro" id="IPR003256">
    <property type="entry name" value="Ribosomal_uL24"/>
</dbReference>
<dbReference type="Pfam" id="PF17136">
    <property type="entry name" value="ribosomal_L24"/>
    <property type="match status" value="1"/>
</dbReference>
<evidence type="ECO:0000256" key="1">
    <source>
        <dbReference type="ARBA" id="ARBA00010618"/>
    </source>
</evidence>
<evidence type="ECO:0000313" key="8">
    <source>
        <dbReference type="Proteomes" id="UP000179136"/>
    </source>
</evidence>
<dbReference type="InterPro" id="IPR005824">
    <property type="entry name" value="KOW"/>
</dbReference>
<dbReference type="SMART" id="SM00739">
    <property type="entry name" value="KOW"/>
    <property type="match status" value="1"/>
</dbReference>
<organism evidence="7 8">
    <name type="scientific">Candidatus Kuenenbacteria bacterium RIFCSPHIGHO2_02_FULL_39_13</name>
    <dbReference type="NCBI Taxonomy" id="1798561"/>
    <lineage>
        <taxon>Bacteria</taxon>
        <taxon>Candidatus Kueneniibacteriota</taxon>
    </lineage>
</organism>
<comment type="subunit">
    <text evidence="5">Part of the 50S ribosomal subunit.</text>
</comment>
<keyword evidence="2 5" id="KW-0689">Ribosomal protein</keyword>
<keyword evidence="3 5" id="KW-0687">Ribonucleoprotein</keyword>
<dbReference type="GO" id="GO:0006412">
    <property type="term" value="P:translation"/>
    <property type="evidence" value="ECO:0007669"/>
    <property type="project" value="UniProtKB-UniRule"/>
</dbReference>
<dbReference type="EMBL" id="MFMW01000008">
    <property type="protein sequence ID" value="OGG87546.1"/>
    <property type="molecule type" value="Genomic_DNA"/>
</dbReference>
<comment type="function">
    <text evidence="5">One of two assembly initiator proteins, it binds directly to the 5'-end of the 23S rRNA, where it nucleates assembly of the 50S subunit.</text>
</comment>
<gene>
    <name evidence="5" type="primary">rplX</name>
    <name evidence="7" type="ORF">A3B87_03610</name>
</gene>
<evidence type="ECO:0000259" key="6">
    <source>
        <dbReference type="SMART" id="SM00739"/>
    </source>
</evidence>
<dbReference type="InterPro" id="IPR008991">
    <property type="entry name" value="Translation_prot_SH3-like_sf"/>
</dbReference>
<dbReference type="HAMAP" id="MF_01326_B">
    <property type="entry name" value="Ribosomal_uL24_B"/>
    <property type="match status" value="1"/>
</dbReference>
<evidence type="ECO:0000256" key="5">
    <source>
        <dbReference type="HAMAP-Rule" id="MF_01326"/>
    </source>
</evidence>
<evidence type="ECO:0000313" key="7">
    <source>
        <dbReference type="EMBL" id="OGG87546.1"/>
    </source>
</evidence>
<dbReference type="SUPFAM" id="SSF50104">
    <property type="entry name" value="Translation proteins SH3-like domain"/>
    <property type="match status" value="1"/>
</dbReference>
<reference evidence="7 8" key="1">
    <citation type="journal article" date="2016" name="Nat. Commun.">
        <title>Thousands of microbial genomes shed light on interconnected biogeochemical processes in an aquifer system.</title>
        <authorList>
            <person name="Anantharaman K."/>
            <person name="Brown C.T."/>
            <person name="Hug L.A."/>
            <person name="Sharon I."/>
            <person name="Castelle C.J."/>
            <person name="Probst A.J."/>
            <person name="Thomas B.C."/>
            <person name="Singh A."/>
            <person name="Wilkins M.J."/>
            <person name="Karaoz U."/>
            <person name="Brodie E.L."/>
            <person name="Williams K.H."/>
            <person name="Hubbard S.S."/>
            <person name="Banfield J.F."/>
        </authorList>
    </citation>
    <scope>NUCLEOTIDE SEQUENCE [LARGE SCALE GENOMIC DNA]</scope>
</reference>
<dbReference type="Proteomes" id="UP000179136">
    <property type="component" value="Unassembled WGS sequence"/>
</dbReference>
<evidence type="ECO:0000256" key="4">
    <source>
        <dbReference type="ARBA" id="ARBA00035206"/>
    </source>
</evidence>